<gene>
    <name evidence="1" type="ORF">MEDL_59449</name>
</gene>
<reference evidence="1" key="1">
    <citation type="submission" date="2021-03" db="EMBL/GenBank/DDBJ databases">
        <authorList>
            <person name="Bekaert M."/>
        </authorList>
    </citation>
    <scope>NUCLEOTIDE SEQUENCE</scope>
</reference>
<keyword evidence="2" id="KW-1185">Reference proteome</keyword>
<sequence>MYYHYRLGEEKIKKTISLDSYIYGIALKDNRLIYSGYDKGIRMINIDDESISGIVRDTMPRGCYTGTFRDNIYHTNNETNTVTCYRLQGEVQWIFKNERVLRYPRDIDVDNDGNVYVVGFESNNVVVISTDGQRHREILTESYGLINPTSIQYSGPKNQLLVANLSGKAHLFNIY</sequence>
<evidence type="ECO:0000313" key="2">
    <source>
        <dbReference type="Proteomes" id="UP000683360"/>
    </source>
</evidence>
<organism evidence="1 2">
    <name type="scientific">Mytilus edulis</name>
    <name type="common">Blue mussel</name>
    <dbReference type="NCBI Taxonomy" id="6550"/>
    <lineage>
        <taxon>Eukaryota</taxon>
        <taxon>Metazoa</taxon>
        <taxon>Spiralia</taxon>
        <taxon>Lophotrochozoa</taxon>
        <taxon>Mollusca</taxon>
        <taxon>Bivalvia</taxon>
        <taxon>Autobranchia</taxon>
        <taxon>Pteriomorphia</taxon>
        <taxon>Mytilida</taxon>
        <taxon>Mytiloidea</taxon>
        <taxon>Mytilidae</taxon>
        <taxon>Mytilinae</taxon>
        <taxon>Mytilus</taxon>
    </lineage>
</organism>
<proteinExistence type="predicted"/>
<dbReference type="AlphaFoldDB" id="A0A8S3UU21"/>
<dbReference type="Gene3D" id="2.120.10.30">
    <property type="entry name" value="TolB, C-terminal domain"/>
    <property type="match status" value="1"/>
</dbReference>
<dbReference type="EMBL" id="CAJPWZ010002910">
    <property type="protein sequence ID" value="CAG2247554.1"/>
    <property type="molecule type" value="Genomic_DNA"/>
</dbReference>
<protein>
    <submittedName>
        <fullName evidence="1">Uncharacterized protein</fullName>
    </submittedName>
</protein>
<dbReference type="SUPFAM" id="SSF101898">
    <property type="entry name" value="NHL repeat"/>
    <property type="match status" value="1"/>
</dbReference>
<evidence type="ECO:0000313" key="1">
    <source>
        <dbReference type="EMBL" id="CAG2247554.1"/>
    </source>
</evidence>
<dbReference type="OrthoDB" id="6131018at2759"/>
<dbReference type="InterPro" id="IPR011042">
    <property type="entry name" value="6-blade_b-propeller_TolB-like"/>
</dbReference>
<comment type="caution">
    <text evidence="1">The sequence shown here is derived from an EMBL/GenBank/DDBJ whole genome shotgun (WGS) entry which is preliminary data.</text>
</comment>
<accession>A0A8S3UU21</accession>
<name>A0A8S3UU21_MYTED</name>
<dbReference type="Proteomes" id="UP000683360">
    <property type="component" value="Unassembled WGS sequence"/>
</dbReference>